<keyword evidence="4" id="KW-0507">mRNA processing</keyword>
<name>A0ABR1FBG4_9ASCO</name>
<gene>
    <name evidence="19" type="ORF">BZA70DRAFT_235072</name>
</gene>
<keyword evidence="8" id="KW-0520">NAD</keyword>
<keyword evidence="5" id="KW-0819">tRNA processing</keyword>
<evidence type="ECO:0000259" key="18">
    <source>
        <dbReference type="Pfam" id="PF01207"/>
    </source>
</evidence>
<evidence type="ECO:0000256" key="9">
    <source>
        <dbReference type="ARBA" id="ARBA00038313"/>
    </source>
</evidence>
<dbReference type="EMBL" id="JBBJBU010000001">
    <property type="protein sequence ID" value="KAK7207102.1"/>
    <property type="molecule type" value="Genomic_DNA"/>
</dbReference>
<comment type="catalytic activity">
    <reaction evidence="12">
        <text>5,6-dihydrouridine(16) in tRNA + NADP(+) = uridine(16) in tRNA + NADPH + H(+)</text>
        <dbReference type="Rhea" id="RHEA:53376"/>
        <dbReference type="Rhea" id="RHEA-COMP:13543"/>
        <dbReference type="Rhea" id="RHEA-COMP:13544"/>
        <dbReference type="ChEBI" id="CHEBI:15378"/>
        <dbReference type="ChEBI" id="CHEBI:57783"/>
        <dbReference type="ChEBI" id="CHEBI:58349"/>
        <dbReference type="ChEBI" id="CHEBI:65315"/>
        <dbReference type="ChEBI" id="CHEBI:74443"/>
        <dbReference type="EC" id="1.3.1.88"/>
    </reaction>
    <physiologicalReaction direction="right-to-left" evidence="12">
        <dbReference type="Rhea" id="RHEA:53378"/>
    </physiologicalReaction>
</comment>
<dbReference type="PROSITE" id="PS01136">
    <property type="entry name" value="UPF0034"/>
    <property type="match status" value="1"/>
</dbReference>
<evidence type="ECO:0000256" key="4">
    <source>
        <dbReference type="ARBA" id="ARBA00022664"/>
    </source>
</evidence>
<dbReference type="PANTHER" id="PTHR11082:SF5">
    <property type="entry name" value="TRNA-DIHYDROURIDINE(16_17) SYNTHASE [NAD(P)(+)]-LIKE"/>
    <property type="match status" value="1"/>
</dbReference>
<dbReference type="GeneID" id="90035836"/>
<evidence type="ECO:0000256" key="6">
    <source>
        <dbReference type="ARBA" id="ARBA00022857"/>
    </source>
</evidence>
<comment type="catalytic activity">
    <reaction evidence="13">
        <text>a 5,6-dihydrouridine in mRNA + NAD(+) = a uridine in mRNA + NADH + H(+)</text>
        <dbReference type="Rhea" id="RHEA:69851"/>
        <dbReference type="Rhea" id="RHEA-COMP:14658"/>
        <dbReference type="Rhea" id="RHEA-COMP:17789"/>
        <dbReference type="ChEBI" id="CHEBI:15378"/>
        <dbReference type="ChEBI" id="CHEBI:57540"/>
        <dbReference type="ChEBI" id="CHEBI:57945"/>
        <dbReference type="ChEBI" id="CHEBI:65315"/>
        <dbReference type="ChEBI" id="CHEBI:74443"/>
    </reaction>
    <physiologicalReaction direction="right-to-left" evidence="13">
        <dbReference type="Rhea" id="RHEA:69853"/>
    </physiologicalReaction>
</comment>
<evidence type="ECO:0000313" key="19">
    <source>
        <dbReference type="EMBL" id="KAK7207102.1"/>
    </source>
</evidence>
<evidence type="ECO:0000256" key="14">
    <source>
        <dbReference type="ARBA" id="ARBA00048934"/>
    </source>
</evidence>
<dbReference type="CDD" id="cd02801">
    <property type="entry name" value="DUS_like_FMN"/>
    <property type="match status" value="1"/>
</dbReference>
<comment type="catalytic activity">
    <reaction evidence="15">
        <text>a 5,6-dihydrouridine in mRNA + NADP(+) = a uridine in mRNA + NADPH + H(+)</text>
        <dbReference type="Rhea" id="RHEA:69855"/>
        <dbReference type="Rhea" id="RHEA-COMP:14658"/>
        <dbReference type="Rhea" id="RHEA-COMP:17789"/>
        <dbReference type="ChEBI" id="CHEBI:15378"/>
        <dbReference type="ChEBI" id="CHEBI:57783"/>
        <dbReference type="ChEBI" id="CHEBI:58349"/>
        <dbReference type="ChEBI" id="CHEBI:65315"/>
        <dbReference type="ChEBI" id="CHEBI:74443"/>
    </reaction>
    <physiologicalReaction direction="right-to-left" evidence="15">
        <dbReference type="Rhea" id="RHEA:69857"/>
    </physiologicalReaction>
</comment>
<organism evidence="19 20">
    <name type="scientific">Myxozyma melibiosi</name>
    <dbReference type="NCBI Taxonomy" id="54550"/>
    <lineage>
        <taxon>Eukaryota</taxon>
        <taxon>Fungi</taxon>
        <taxon>Dikarya</taxon>
        <taxon>Ascomycota</taxon>
        <taxon>Saccharomycotina</taxon>
        <taxon>Lipomycetes</taxon>
        <taxon>Lipomycetales</taxon>
        <taxon>Lipomycetaceae</taxon>
        <taxon>Myxozyma</taxon>
    </lineage>
</organism>
<dbReference type="Pfam" id="PF01207">
    <property type="entry name" value="Dus"/>
    <property type="match status" value="1"/>
</dbReference>
<evidence type="ECO:0000256" key="10">
    <source>
        <dbReference type="ARBA" id="ARBA00038890"/>
    </source>
</evidence>
<comment type="cofactor">
    <cofactor evidence="1">
        <name>FMN</name>
        <dbReference type="ChEBI" id="CHEBI:58210"/>
    </cofactor>
</comment>
<evidence type="ECO:0000256" key="15">
    <source>
        <dbReference type="ARBA" id="ARBA00049447"/>
    </source>
</evidence>
<keyword evidence="20" id="KW-1185">Reference proteome</keyword>
<keyword evidence="2" id="KW-0285">Flavoprotein</keyword>
<evidence type="ECO:0000256" key="2">
    <source>
        <dbReference type="ARBA" id="ARBA00022630"/>
    </source>
</evidence>
<evidence type="ECO:0000256" key="3">
    <source>
        <dbReference type="ARBA" id="ARBA00022643"/>
    </source>
</evidence>
<evidence type="ECO:0000256" key="1">
    <source>
        <dbReference type="ARBA" id="ARBA00001917"/>
    </source>
</evidence>
<evidence type="ECO:0000256" key="8">
    <source>
        <dbReference type="ARBA" id="ARBA00023027"/>
    </source>
</evidence>
<evidence type="ECO:0000256" key="16">
    <source>
        <dbReference type="ARBA" id="ARBA00049467"/>
    </source>
</evidence>
<dbReference type="InterPro" id="IPR018517">
    <property type="entry name" value="tRNA_hU_synthase_CS"/>
</dbReference>
<evidence type="ECO:0000256" key="12">
    <source>
        <dbReference type="ARBA" id="ARBA00047652"/>
    </source>
</evidence>
<evidence type="ECO:0000256" key="11">
    <source>
        <dbReference type="ARBA" id="ARBA00047287"/>
    </source>
</evidence>
<accession>A0ABR1FBG4</accession>
<comment type="catalytic activity">
    <reaction evidence="16">
        <text>5,6-dihydrouridine(17) in tRNA + NADP(+) = uridine(17) in tRNA + NADPH + H(+)</text>
        <dbReference type="Rhea" id="RHEA:53368"/>
        <dbReference type="Rhea" id="RHEA-COMP:13541"/>
        <dbReference type="Rhea" id="RHEA-COMP:13542"/>
        <dbReference type="ChEBI" id="CHEBI:15378"/>
        <dbReference type="ChEBI" id="CHEBI:57783"/>
        <dbReference type="ChEBI" id="CHEBI:58349"/>
        <dbReference type="ChEBI" id="CHEBI:65315"/>
        <dbReference type="ChEBI" id="CHEBI:74443"/>
        <dbReference type="EC" id="1.3.1.88"/>
    </reaction>
    <physiologicalReaction direction="right-to-left" evidence="16">
        <dbReference type="Rhea" id="RHEA:53370"/>
    </physiologicalReaction>
</comment>
<reference evidence="19 20" key="1">
    <citation type="submission" date="2024-03" db="EMBL/GenBank/DDBJ databases">
        <title>Genome-scale model development and genomic sequencing of the oleaginous clade Lipomyces.</title>
        <authorList>
            <consortium name="Lawrence Berkeley National Laboratory"/>
            <person name="Czajka J.J."/>
            <person name="Han Y."/>
            <person name="Kim J."/>
            <person name="Mondo S.J."/>
            <person name="Hofstad B.A."/>
            <person name="Robles A."/>
            <person name="Haridas S."/>
            <person name="Riley R."/>
            <person name="LaButti K."/>
            <person name="Pangilinan J."/>
            <person name="Andreopoulos W."/>
            <person name="Lipzen A."/>
            <person name="Yan J."/>
            <person name="Wang M."/>
            <person name="Ng V."/>
            <person name="Grigoriev I.V."/>
            <person name="Spatafora J.W."/>
            <person name="Magnuson J.K."/>
            <person name="Baker S.E."/>
            <person name="Pomraning K.R."/>
        </authorList>
    </citation>
    <scope>NUCLEOTIDE SEQUENCE [LARGE SCALE GENOMIC DNA]</scope>
    <source>
        <strain evidence="19 20">Phaff 52-87</strain>
    </source>
</reference>
<sequence>MTKLSGRAFYESLGSPKKIIAPMVDQSELGWRLLSRAHGADLCYTPMLHARLFAESEKYRDQNFLAGHDGNKETDRPLVVQFCANDPEVLLQAAKLVEDQCDAVDLNLGCPQNIAKRGKYGSFLQEDWDLIYKLINILHVNLKIPVTAKIRIFPDKEKTLKYAKMVLSAGAQILTVHGRTREMKGQQTGLADWQMIRFLRDNLPPETVIFANGNILYHEDISRCLEITGADGVMAAEGSLYNPAIFQKEVTYSESIPDSKELIDELYPRVDVLLREYYEILKSTPGEATRLAAKSHFFRLLRPFLPIYTDVRQEIAKINRNTTIEDYEKITISVEEIVRGLLADEENQKKDTIVRSSQPMDESGAVYKDIPFWRVQPYFRPVSGQILYGGKRKSDPAAAESGNKPAEKKERLETVEVPVALSA</sequence>
<protein>
    <recommendedName>
        <fullName evidence="10">tRNA-dihydrouridine(16/17) synthase [NAD(P)(+)]</fullName>
        <ecNumber evidence="10">1.3.1.88</ecNumber>
    </recommendedName>
</protein>
<comment type="caution">
    <text evidence="19">The sequence shown here is derived from an EMBL/GenBank/DDBJ whole genome shotgun (WGS) entry which is preliminary data.</text>
</comment>
<dbReference type="InterPro" id="IPR035587">
    <property type="entry name" value="DUS-like_FMN-bd"/>
</dbReference>
<comment type="similarity">
    <text evidence="9">Belongs to the Dus family. Dus1 subfamily.</text>
</comment>
<proteinExistence type="inferred from homology"/>
<dbReference type="PANTHER" id="PTHR11082">
    <property type="entry name" value="TRNA-DIHYDROURIDINE SYNTHASE"/>
    <property type="match status" value="1"/>
</dbReference>
<comment type="catalytic activity">
    <reaction evidence="11">
        <text>5,6-dihydrouridine(17) in tRNA + NAD(+) = uridine(17) in tRNA + NADH + H(+)</text>
        <dbReference type="Rhea" id="RHEA:53372"/>
        <dbReference type="Rhea" id="RHEA-COMP:13541"/>
        <dbReference type="Rhea" id="RHEA-COMP:13542"/>
        <dbReference type="ChEBI" id="CHEBI:15378"/>
        <dbReference type="ChEBI" id="CHEBI:57540"/>
        <dbReference type="ChEBI" id="CHEBI:57945"/>
        <dbReference type="ChEBI" id="CHEBI:65315"/>
        <dbReference type="ChEBI" id="CHEBI:74443"/>
        <dbReference type="EC" id="1.3.1.88"/>
    </reaction>
    <physiologicalReaction direction="right-to-left" evidence="11">
        <dbReference type="Rhea" id="RHEA:53374"/>
    </physiologicalReaction>
</comment>
<dbReference type="EC" id="1.3.1.88" evidence="10"/>
<evidence type="ECO:0000313" key="20">
    <source>
        <dbReference type="Proteomes" id="UP001498771"/>
    </source>
</evidence>
<dbReference type="RefSeq" id="XP_064770135.1">
    <property type="nucleotide sequence ID" value="XM_064910324.1"/>
</dbReference>
<evidence type="ECO:0000256" key="5">
    <source>
        <dbReference type="ARBA" id="ARBA00022694"/>
    </source>
</evidence>
<dbReference type="Gene3D" id="3.20.20.70">
    <property type="entry name" value="Aldolase class I"/>
    <property type="match status" value="1"/>
</dbReference>
<dbReference type="SUPFAM" id="SSF51395">
    <property type="entry name" value="FMN-linked oxidoreductases"/>
    <property type="match status" value="1"/>
</dbReference>
<comment type="catalytic activity">
    <reaction evidence="14">
        <text>5,6-dihydrouridine(16) in tRNA + NAD(+) = uridine(16) in tRNA + NADH + H(+)</text>
        <dbReference type="Rhea" id="RHEA:53380"/>
        <dbReference type="Rhea" id="RHEA-COMP:13543"/>
        <dbReference type="Rhea" id="RHEA-COMP:13544"/>
        <dbReference type="ChEBI" id="CHEBI:15378"/>
        <dbReference type="ChEBI" id="CHEBI:57540"/>
        <dbReference type="ChEBI" id="CHEBI:57945"/>
        <dbReference type="ChEBI" id="CHEBI:65315"/>
        <dbReference type="ChEBI" id="CHEBI:74443"/>
        <dbReference type="EC" id="1.3.1.88"/>
    </reaction>
    <physiologicalReaction direction="right-to-left" evidence="14">
        <dbReference type="Rhea" id="RHEA:53382"/>
    </physiologicalReaction>
</comment>
<evidence type="ECO:0000256" key="7">
    <source>
        <dbReference type="ARBA" id="ARBA00023002"/>
    </source>
</evidence>
<dbReference type="Proteomes" id="UP001498771">
    <property type="component" value="Unassembled WGS sequence"/>
</dbReference>
<keyword evidence="7" id="KW-0560">Oxidoreductase</keyword>
<evidence type="ECO:0000256" key="17">
    <source>
        <dbReference type="SAM" id="MobiDB-lite"/>
    </source>
</evidence>
<feature type="region of interest" description="Disordered" evidence="17">
    <location>
        <begin position="388"/>
        <end position="413"/>
    </location>
</feature>
<keyword evidence="6" id="KW-0521">NADP</keyword>
<evidence type="ECO:0000256" key="13">
    <source>
        <dbReference type="ARBA" id="ARBA00048342"/>
    </source>
</evidence>
<feature type="domain" description="DUS-like FMN-binding" evidence="18">
    <location>
        <begin position="20"/>
        <end position="321"/>
    </location>
</feature>
<dbReference type="InterPro" id="IPR013785">
    <property type="entry name" value="Aldolase_TIM"/>
</dbReference>
<keyword evidence="3" id="KW-0288">FMN</keyword>